<evidence type="ECO:0000313" key="4">
    <source>
        <dbReference type="EMBL" id="SHJ30817.1"/>
    </source>
</evidence>
<dbReference type="SMART" id="SM00028">
    <property type="entry name" value="TPR"/>
    <property type="match status" value="1"/>
</dbReference>
<feature type="repeat" description="TPR" evidence="1">
    <location>
        <begin position="148"/>
        <end position="181"/>
    </location>
</feature>
<evidence type="ECO:0000256" key="1">
    <source>
        <dbReference type="PROSITE-ProRule" id="PRU00339"/>
    </source>
</evidence>
<dbReference type="InterPro" id="IPR019734">
    <property type="entry name" value="TPR_rpt"/>
</dbReference>
<dbReference type="PROSITE" id="PS50005">
    <property type="entry name" value="TPR"/>
    <property type="match status" value="1"/>
</dbReference>
<dbReference type="Gene3D" id="1.25.40.10">
    <property type="entry name" value="Tetratricopeptide repeat domain"/>
    <property type="match status" value="1"/>
</dbReference>
<evidence type="ECO:0000313" key="5">
    <source>
        <dbReference type="Proteomes" id="UP000184185"/>
    </source>
</evidence>
<feature type="transmembrane region" description="Helical" evidence="2">
    <location>
        <begin position="87"/>
        <end position="110"/>
    </location>
</feature>
<proteinExistence type="predicted"/>
<name>A0A1M6I8S4_PSEXY</name>
<dbReference type="STRING" id="185007.SAMN02910350_01163"/>
<dbReference type="SUPFAM" id="SSF48452">
    <property type="entry name" value="TPR-like"/>
    <property type="match status" value="1"/>
</dbReference>
<dbReference type="InterPro" id="IPR059177">
    <property type="entry name" value="GH29D-like_dom"/>
</dbReference>
<dbReference type="RefSeq" id="WP_072917990.1">
    <property type="nucleotide sequence ID" value="NZ_FQYQ01000016.1"/>
</dbReference>
<dbReference type="Pfam" id="PF13287">
    <property type="entry name" value="Fn3_assoc"/>
    <property type="match status" value="1"/>
</dbReference>
<gene>
    <name evidence="4" type="ORF">SAMN02745725_02237</name>
</gene>
<protein>
    <submittedName>
        <fullName evidence="4">Zinc-ribbon domain-containing protein</fullName>
    </submittedName>
</protein>
<dbReference type="EMBL" id="FQYQ01000016">
    <property type="protein sequence ID" value="SHJ30817.1"/>
    <property type="molecule type" value="Genomic_DNA"/>
</dbReference>
<evidence type="ECO:0000256" key="2">
    <source>
        <dbReference type="SAM" id="Phobius"/>
    </source>
</evidence>
<dbReference type="Pfam" id="PF13290">
    <property type="entry name" value="CHB_HEX_C_1"/>
    <property type="match status" value="1"/>
</dbReference>
<dbReference type="InterPro" id="IPR011990">
    <property type="entry name" value="TPR-like_helical_dom_sf"/>
</dbReference>
<keyword evidence="2" id="KW-0812">Transmembrane</keyword>
<dbReference type="Proteomes" id="UP000184185">
    <property type="component" value="Unassembled WGS sequence"/>
</dbReference>
<keyword evidence="2" id="KW-1133">Transmembrane helix</keyword>
<organism evidence="4 5">
    <name type="scientific">Pseudobutyrivibrio xylanivorans DSM 14809</name>
    <dbReference type="NCBI Taxonomy" id="1123012"/>
    <lineage>
        <taxon>Bacteria</taxon>
        <taxon>Bacillati</taxon>
        <taxon>Bacillota</taxon>
        <taxon>Clostridia</taxon>
        <taxon>Lachnospirales</taxon>
        <taxon>Lachnospiraceae</taxon>
        <taxon>Pseudobutyrivibrio</taxon>
    </lineage>
</organism>
<evidence type="ECO:0000259" key="3">
    <source>
        <dbReference type="Pfam" id="PF13290"/>
    </source>
</evidence>
<keyword evidence="1" id="KW-0802">TPR repeat</keyword>
<accession>A0A1M6I8S4</accession>
<feature type="domain" description="GH29D-like beta-sandwich" evidence="3">
    <location>
        <begin position="312"/>
        <end position="376"/>
    </location>
</feature>
<sequence length="385" mass="42807">MNCKKCGAEIESGFLYCPKCGESIQLVPNYDVVEEELLSRVVEDKDKAKNNRFATGVYKPIAVENNKQQQTDKKIESPSALSRNKDFFIKLLVFLGIVVLGLIIIIPLLGSHSYDNVMNSAIKAESDSQYAKALGYYSEAYEIDNTSFEAVYGLGRMYYKVKEYDKAIEYLTIALEQDSANKKIYSYLLDSYSELGDVDSIYKLQSKAPNQEILALFDGYVVSPPEFSDLGGDYDEDVYLVLTSSGDDQIFYTLDGKNPTTSGKLFSKTIKLEEGVTEVKAVSLSSSGEYSEVVSETYNIVYATLNTPEVSPKAGTYTQQEYITITVPDGCKAYYTWDGTDPSQLGILYTEPFPILKGASVLSVVIIDSKGNNSPLYRGDYIYNP</sequence>
<dbReference type="AlphaFoldDB" id="A0A1M6I8S4"/>
<dbReference type="InterPro" id="IPR026876">
    <property type="entry name" value="Fn3_assoc_repeat"/>
</dbReference>
<keyword evidence="2" id="KW-0472">Membrane</keyword>
<dbReference type="Pfam" id="PF14559">
    <property type="entry name" value="TPR_19"/>
    <property type="match status" value="1"/>
</dbReference>
<keyword evidence="5" id="KW-1185">Reference proteome</keyword>
<dbReference type="OrthoDB" id="9802197at2"/>
<reference evidence="4 5" key="1">
    <citation type="submission" date="2016-11" db="EMBL/GenBank/DDBJ databases">
        <authorList>
            <person name="Jaros S."/>
            <person name="Januszkiewicz K."/>
            <person name="Wedrychowicz H."/>
        </authorList>
    </citation>
    <scope>NUCLEOTIDE SEQUENCE [LARGE SCALE GENOMIC DNA]</scope>
    <source>
        <strain evidence="4 5">DSM 14809</strain>
    </source>
</reference>